<keyword evidence="8 9" id="KW-0624">Polysaccharide degradation</keyword>
<organism evidence="12 13">
    <name type="scientific">Filobasidium floriforme</name>
    <dbReference type="NCBI Taxonomy" id="5210"/>
    <lineage>
        <taxon>Eukaryota</taxon>
        <taxon>Fungi</taxon>
        <taxon>Dikarya</taxon>
        <taxon>Basidiomycota</taxon>
        <taxon>Agaricomycotina</taxon>
        <taxon>Tremellomycetes</taxon>
        <taxon>Filobasidiales</taxon>
        <taxon>Filobasidiaceae</taxon>
        <taxon>Filobasidium</taxon>
    </lineage>
</organism>
<dbReference type="EC" id="3.2.1.8" evidence="9"/>
<protein>
    <recommendedName>
        <fullName evidence="9">Beta-xylanase</fullName>
        <ecNumber evidence="9">3.2.1.8</ecNumber>
    </recommendedName>
</protein>
<evidence type="ECO:0000256" key="2">
    <source>
        <dbReference type="ARBA" id="ARBA00007495"/>
    </source>
</evidence>
<comment type="similarity">
    <text evidence="2 9">Belongs to the glycosyl hydrolase 10 (cellulase F) family.</text>
</comment>
<keyword evidence="7 9" id="KW-0326">Glycosidase</keyword>
<dbReference type="InterPro" id="IPR044846">
    <property type="entry name" value="GH10"/>
</dbReference>
<dbReference type="AlphaFoldDB" id="A0A8K0JH23"/>
<dbReference type="SMART" id="SM00633">
    <property type="entry name" value="Glyco_10"/>
    <property type="match status" value="1"/>
</dbReference>
<dbReference type="Proteomes" id="UP000812966">
    <property type="component" value="Unassembled WGS sequence"/>
</dbReference>
<keyword evidence="4 10" id="KW-0732">Signal</keyword>
<dbReference type="PANTHER" id="PTHR31490">
    <property type="entry name" value="GLYCOSYL HYDROLASE"/>
    <property type="match status" value="1"/>
</dbReference>
<evidence type="ECO:0000256" key="6">
    <source>
        <dbReference type="ARBA" id="ARBA00023277"/>
    </source>
</evidence>
<feature type="signal peptide" evidence="10">
    <location>
        <begin position="1"/>
        <end position="17"/>
    </location>
</feature>
<dbReference type="Pfam" id="PF00331">
    <property type="entry name" value="Glyco_hydro_10"/>
    <property type="match status" value="1"/>
</dbReference>
<evidence type="ECO:0000256" key="3">
    <source>
        <dbReference type="ARBA" id="ARBA00022651"/>
    </source>
</evidence>
<dbReference type="GO" id="GO:0045493">
    <property type="term" value="P:xylan catabolic process"/>
    <property type="evidence" value="ECO:0007669"/>
    <property type="project" value="UniProtKB-KW"/>
</dbReference>
<keyword evidence="6 9" id="KW-0119">Carbohydrate metabolism</keyword>
<dbReference type="Gene3D" id="3.20.20.80">
    <property type="entry name" value="Glycosidases"/>
    <property type="match status" value="1"/>
</dbReference>
<evidence type="ECO:0000256" key="8">
    <source>
        <dbReference type="ARBA" id="ARBA00023326"/>
    </source>
</evidence>
<name>A0A8K0JH23_9TREE</name>
<dbReference type="PANTHER" id="PTHR31490:SF88">
    <property type="entry name" value="BETA-XYLANASE"/>
    <property type="match status" value="1"/>
</dbReference>
<comment type="catalytic activity">
    <reaction evidence="1 9">
        <text>Endohydrolysis of (1-&gt;4)-beta-D-xylosidic linkages in xylans.</text>
        <dbReference type="EC" id="3.2.1.8"/>
    </reaction>
</comment>
<dbReference type="EMBL" id="JABELV010000148">
    <property type="protein sequence ID" value="KAG7529478.1"/>
    <property type="molecule type" value="Genomic_DNA"/>
</dbReference>
<dbReference type="InterPro" id="IPR017853">
    <property type="entry name" value="GH"/>
</dbReference>
<dbReference type="SUPFAM" id="SSF51445">
    <property type="entry name" value="(Trans)glycosidases"/>
    <property type="match status" value="1"/>
</dbReference>
<keyword evidence="5 9" id="KW-0378">Hydrolase</keyword>
<feature type="chain" id="PRO_5035476077" description="Beta-xylanase" evidence="10">
    <location>
        <begin position="18"/>
        <end position="369"/>
    </location>
</feature>
<evidence type="ECO:0000256" key="7">
    <source>
        <dbReference type="ARBA" id="ARBA00023295"/>
    </source>
</evidence>
<accession>A0A8K0JH23</accession>
<dbReference type="PRINTS" id="PR00134">
    <property type="entry name" value="GLHYDRLASE10"/>
</dbReference>
<evidence type="ECO:0000313" key="13">
    <source>
        <dbReference type="Proteomes" id="UP000812966"/>
    </source>
</evidence>
<comment type="caution">
    <text evidence="12">The sequence shown here is derived from an EMBL/GenBank/DDBJ whole genome shotgun (WGS) entry which is preliminary data.</text>
</comment>
<evidence type="ECO:0000256" key="1">
    <source>
        <dbReference type="ARBA" id="ARBA00000681"/>
    </source>
</evidence>
<proteinExistence type="inferred from homology"/>
<evidence type="ECO:0000259" key="11">
    <source>
        <dbReference type="PROSITE" id="PS51760"/>
    </source>
</evidence>
<keyword evidence="3" id="KW-0858">Xylan degradation</keyword>
<dbReference type="GO" id="GO:0031176">
    <property type="term" value="F:endo-1,4-beta-xylanase activity"/>
    <property type="evidence" value="ECO:0007669"/>
    <property type="project" value="UniProtKB-EC"/>
</dbReference>
<evidence type="ECO:0000256" key="10">
    <source>
        <dbReference type="SAM" id="SignalP"/>
    </source>
</evidence>
<gene>
    <name evidence="12" type="ORF">FFLO_05620</name>
</gene>
<evidence type="ECO:0000256" key="4">
    <source>
        <dbReference type="ARBA" id="ARBA00022729"/>
    </source>
</evidence>
<evidence type="ECO:0000256" key="9">
    <source>
        <dbReference type="RuleBase" id="RU361174"/>
    </source>
</evidence>
<evidence type="ECO:0000256" key="5">
    <source>
        <dbReference type="ARBA" id="ARBA00022801"/>
    </source>
</evidence>
<dbReference type="PROSITE" id="PS51760">
    <property type="entry name" value="GH10_2"/>
    <property type="match status" value="1"/>
</dbReference>
<keyword evidence="13" id="KW-1185">Reference proteome</keyword>
<feature type="domain" description="GH10" evidence="11">
    <location>
        <begin position="51"/>
        <end position="350"/>
    </location>
</feature>
<dbReference type="InterPro" id="IPR001000">
    <property type="entry name" value="GH10_dom"/>
</dbReference>
<reference evidence="12" key="1">
    <citation type="submission" date="2020-04" db="EMBL/GenBank/DDBJ databases">
        <title>Analysis of mating type loci in Filobasidium floriforme.</title>
        <authorList>
            <person name="Nowrousian M."/>
        </authorList>
    </citation>
    <scope>NUCLEOTIDE SEQUENCE</scope>
    <source>
        <strain evidence="12">CBS 6242</strain>
    </source>
</reference>
<evidence type="ECO:0000313" key="12">
    <source>
        <dbReference type="EMBL" id="KAG7529478.1"/>
    </source>
</evidence>
<sequence length="369" mass="40221">MLTTTVLIAILPLLASASPLTSRNNNGKNQKTGLNGLAARTGRYFGTATNSFNVQGLSPVGPYNDVLDYEFAGALTPENEGKWEVIQPQENVFNFTGVDIIVEDAKRIGALVRGHNFVWHQQTPSYVTNITDPEVLKQTLRTHVEAVAGRYKDDWAYLDVINEPLFENGTFRDSVWYNLLGEDYLEFALRTVHEVAPNIKLGINDYNIESVNEKSMAYARIAKNLLDKGAPLHFIGFESHFVGGQTPQDIAASMKQFTDLGLEVPLTELDVRVSVGPEDVANATGLTVQASDYGSSVQACVDNPLCPGVTVWQFYDPISWIPGVFPGEGAALPYDAAYKPKPAYGAIEGVLKGAKKSAQYKGNKGNSGK</sequence>